<dbReference type="Proteomes" id="UP000004211">
    <property type="component" value="Unassembled WGS sequence"/>
</dbReference>
<reference evidence="2 3" key="1">
    <citation type="submission" date="2010-08" db="EMBL/GenBank/DDBJ databases">
        <authorList>
            <person name="Durkin A.S."/>
            <person name="Madupu R."/>
            <person name="Torralba M."/>
            <person name="Gillis M."/>
            <person name="Methe B."/>
            <person name="Sutton G."/>
            <person name="Nelson K.E."/>
        </authorList>
    </citation>
    <scope>NUCLEOTIDE SEQUENCE [LARGE SCALE GENOMIC DNA]</scope>
    <source>
        <strain evidence="2 3">ACS-049-V-Sch6</strain>
    </source>
</reference>
<proteinExistence type="predicted"/>
<evidence type="ECO:0000313" key="2">
    <source>
        <dbReference type="EMBL" id="EFL56542.1"/>
    </source>
</evidence>
<keyword evidence="1" id="KW-0732">Signal</keyword>
<organism evidence="2 3">
    <name type="scientific">Veillonella atypica ACS-049-V-Sch6</name>
    <dbReference type="NCBI Taxonomy" id="866776"/>
    <lineage>
        <taxon>Bacteria</taxon>
        <taxon>Bacillati</taxon>
        <taxon>Bacillota</taxon>
        <taxon>Negativicutes</taxon>
        <taxon>Veillonellales</taxon>
        <taxon>Veillonellaceae</taxon>
        <taxon>Veillonella</taxon>
    </lineage>
</organism>
<accession>E1L551</accession>
<dbReference type="RefSeq" id="WP_005376182.1">
    <property type="nucleotide sequence ID" value="NZ_AEDR01000019.1"/>
</dbReference>
<sequence>MNWKRVIALGLLGLTVGMGQSYAIDVNIPGATSKIDEMHYRDYRPTGRIIERIDSEISKEIDQLKTTHPKYADDELQKLKYVVQGVNHATNHSYTVYVLKENGADLTFTLPFSSVATISKNFKENHVVAHQTITPVGNIGVEVQQIKSTTNWADSQVPYSEVTKDVIRAQIDTKHDGKVSFIDGNTFTYKTVENGTWDIANYGKYPNGTINFTLPGKPNTVYHVGYGLNENILKYHIKGNQKELVDKTMATLANFALPSVKPASSVLEYSSPVSIGNYTFRVLKGSKLVDKKQDKDGNEFTRFASGSIRSLFIKHPVSDPILIEKQAVFYKYLTEFLSREELNGMKGIQYATVWNDATPGAYFEVEGSEKTLFVIVVYDDRYVYSYYTVQPNDVHLSKYKIRDMIQYISSKVDKNNYNTVKLGLGVDPRFFDTRWSSDF</sequence>
<feature type="chain" id="PRO_5038629083" evidence="1">
    <location>
        <begin position="24"/>
        <end position="439"/>
    </location>
</feature>
<gene>
    <name evidence="2" type="ORF">HMPREF9321_1346</name>
</gene>
<feature type="signal peptide" evidence="1">
    <location>
        <begin position="1"/>
        <end position="23"/>
    </location>
</feature>
<comment type="caution">
    <text evidence="2">The sequence shown here is derived from an EMBL/GenBank/DDBJ whole genome shotgun (WGS) entry which is preliminary data.</text>
</comment>
<protein>
    <submittedName>
        <fullName evidence="2">Uncharacterized protein</fullName>
    </submittedName>
</protein>
<evidence type="ECO:0000256" key="1">
    <source>
        <dbReference type="SAM" id="SignalP"/>
    </source>
</evidence>
<dbReference type="AlphaFoldDB" id="E1L551"/>
<name>E1L551_9FIRM</name>
<evidence type="ECO:0000313" key="3">
    <source>
        <dbReference type="Proteomes" id="UP000004211"/>
    </source>
</evidence>
<dbReference type="EMBL" id="AEDR01000019">
    <property type="protein sequence ID" value="EFL56542.1"/>
    <property type="molecule type" value="Genomic_DNA"/>
</dbReference>